<reference evidence="8 9" key="1">
    <citation type="submission" date="2020-05" db="EMBL/GenBank/DDBJ databases">
        <authorList>
            <person name="Kim M.K."/>
        </authorList>
    </citation>
    <scope>NUCLEOTIDE SEQUENCE [LARGE SCALE GENOMIC DNA]</scope>
    <source>
        <strain evidence="8 9">BT25</strain>
    </source>
</reference>
<keyword evidence="2" id="KW-0813">Transport</keyword>
<evidence type="ECO:0000256" key="3">
    <source>
        <dbReference type="ARBA" id="ARBA00022741"/>
    </source>
</evidence>
<dbReference type="InterPro" id="IPR051120">
    <property type="entry name" value="ABC_AA/LPS_Transport"/>
</dbReference>
<dbReference type="Pfam" id="PF12399">
    <property type="entry name" value="BCA_ABC_TP_C"/>
    <property type="match status" value="1"/>
</dbReference>
<dbReference type="GO" id="GO:0015808">
    <property type="term" value="P:L-alanine transport"/>
    <property type="evidence" value="ECO:0007669"/>
    <property type="project" value="TreeGrafter"/>
</dbReference>
<dbReference type="InterPro" id="IPR027417">
    <property type="entry name" value="P-loop_NTPase"/>
</dbReference>
<dbReference type="AlphaFoldDB" id="A0A849VR48"/>
<keyword evidence="5" id="KW-0029">Amino-acid transport</keyword>
<evidence type="ECO:0000313" key="9">
    <source>
        <dbReference type="Proteomes" id="UP000550508"/>
    </source>
</evidence>
<proteinExistence type="inferred from homology"/>
<keyword evidence="4 8" id="KW-0067">ATP-binding</keyword>
<keyword evidence="3" id="KW-0547">Nucleotide-binding</keyword>
<feature type="compositionally biased region" description="Low complexity" evidence="6">
    <location>
        <begin position="339"/>
        <end position="361"/>
    </location>
</feature>
<dbReference type="GO" id="GO:0005886">
    <property type="term" value="C:plasma membrane"/>
    <property type="evidence" value="ECO:0007669"/>
    <property type="project" value="TreeGrafter"/>
</dbReference>
<feature type="domain" description="ABC transporter" evidence="7">
    <location>
        <begin position="13"/>
        <end position="270"/>
    </location>
</feature>
<organism evidence="8 9">
    <name type="scientific">Phyllobacterium pellucidum</name>
    <dbReference type="NCBI Taxonomy" id="2740464"/>
    <lineage>
        <taxon>Bacteria</taxon>
        <taxon>Pseudomonadati</taxon>
        <taxon>Pseudomonadota</taxon>
        <taxon>Alphaproteobacteria</taxon>
        <taxon>Hyphomicrobiales</taxon>
        <taxon>Phyllobacteriaceae</taxon>
        <taxon>Phyllobacterium</taxon>
    </lineage>
</organism>
<dbReference type="PANTHER" id="PTHR45772:SF11">
    <property type="entry name" value="HIGH-AFFINITY BRANCHED-CHAIN AMINO ACID TRANSPORT ATP-BINDING PROTEIN LIVG"/>
    <property type="match status" value="1"/>
</dbReference>
<dbReference type="Pfam" id="PF00005">
    <property type="entry name" value="ABC_tran"/>
    <property type="match status" value="1"/>
</dbReference>
<dbReference type="FunFam" id="3.40.50.300:FF:000421">
    <property type="entry name" value="Branched-chain amino acid ABC transporter ATP-binding protein"/>
    <property type="match status" value="1"/>
</dbReference>
<dbReference type="InterPro" id="IPR003439">
    <property type="entry name" value="ABC_transporter-like_ATP-bd"/>
</dbReference>
<dbReference type="RefSeq" id="WP_174208228.1">
    <property type="nucleotide sequence ID" value="NZ_JABUMX010000003.1"/>
</dbReference>
<evidence type="ECO:0000256" key="6">
    <source>
        <dbReference type="SAM" id="MobiDB-lite"/>
    </source>
</evidence>
<evidence type="ECO:0000256" key="1">
    <source>
        <dbReference type="ARBA" id="ARBA00005417"/>
    </source>
</evidence>
<dbReference type="EMBL" id="JABUMX010000003">
    <property type="protein sequence ID" value="NTS32495.1"/>
    <property type="molecule type" value="Genomic_DNA"/>
</dbReference>
<dbReference type="PROSITE" id="PS50893">
    <property type="entry name" value="ABC_TRANSPORTER_2"/>
    <property type="match status" value="1"/>
</dbReference>
<dbReference type="GO" id="GO:1903806">
    <property type="term" value="P:L-isoleucine import across plasma membrane"/>
    <property type="evidence" value="ECO:0007669"/>
    <property type="project" value="TreeGrafter"/>
</dbReference>
<dbReference type="Gene3D" id="1.10.150.20">
    <property type="entry name" value="5' to 3' exonuclease, C-terminal subdomain"/>
    <property type="match status" value="1"/>
</dbReference>
<dbReference type="Proteomes" id="UP000550508">
    <property type="component" value="Unassembled WGS sequence"/>
</dbReference>
<evidence type="ECO:0000259" key="7">
    <source>
        <dbReference type="PROSITE" id="PS50893"/>
    </source>
</evidence>
<dbReference type="GO" id="GO:0016887">
    <property type="term" value="F:ATP hydrolysis activity"/>
    <property type="evidence" value="ECO:0007669"/>
    <property type="project" value="InterPro"/>
</dbReference>
<feature type="compositionally biased region" description="Low complexity" evidence="6">
    <location>
        <begin position="368"/>
        <end position="383"/>
    </location>
</feature>
<dbReference type="GO" id="GO:0005524">
    <property type="term" value="F:ATP binding"/>
    <property type="evidence" value="ECO:0007669"/>
    <property type="project" value="UniProtKB-KW"/>
</dbReference>
<dbReference type="InterPro" id="IPR032823">
    <property type="entry name" value="BCA_ABC_TP_C"/>
</dbReference>
<accession>A0A849VR48</accession>
<evidence type="ECO:0000256" key="4">
    <source>
        <dbReference type="ARBA" id="ARBA00022840"/>
    </source>
</evidence>
<name>A0A849VR48_9HYPH</name>
<dbReference type="InterPro" id="IPR003593">
    <property type="entry name" value="AAA+_ATPase"/>
</dbReference>
<dbReference type="SMART" id="SM00382">
    <property type="entry name" value="AAA"/>
    <property type="match status" value="1"/>
</dbReference>
<keyword evidence="9" id="KW-1185">Reference proteome</keyword>
<dbReference type="SUPFAM" id="SSF52540">
    <property type="entry name" value="P-loop containing nucleoside triphosphate hydrolases"/>
    <property type="match status" value="1"/>
</dbReference>
<dbReference type="Gene3D" id="3.40.50.300">
    <property type="entry name" value="P-loop containing nucleotide triphosphate hydrolases"/>
    <property type="match status" value="1"/>
</dbReference>
<comment type="caution">
    <text evidence="8">The sequence shown here is derived from an EMBL/GenBank/DDBJ whole genome shotgun (WGS) entry which is preliminary data.</text>
</comment>
<evidence type="ECO:0000256" key="2">
    <source>
        <dbReference type="ARBA" id="ARBA00022448"/>
    </source>
</evidence>
<dbReference type="GO" id="GO:1903805">
    <property type="term" value="P:L-valine import across plasma membrane"/>
    <property type="evidence" value="ECO:0007669"/>
    <property type="project" value="TreeGrafter"/>
</dbReference>
<sequence>MVSEVQKNTSAILRVERLSMKFGGLIAINDLNFEAKRGAITALIGPNGAGKTTVFNCITGFYKPTEGMLTLTRQNGEEYLLERMADHVITKRAKVARTFQNIRLFSGLTVLENLLVAQHNPLMLSSGFTVLGLLGFPTYKKAAAEAIEKARYWLEKINLVSRADDPAGDLPYGAQRRLEIARAMCTGPELLCLDEPAAGLNARESAELNKLLLDIRADTGTSILLIEHDMSVVMEISDHVVVLEYGTKISDGTPETVKNDPKVIAAYLGVEDEEVVELIEKAEEAGVDDITAAVDLLSSEALHEIVETHPDAQPVELIPANTLLETAPAKAAATRKVSAKTAAPKPASPKAAAPKPESPKTAPKPESPKTTAPKPASPAKAAGIKAGATANALAEPRGGKADKLILIKGIGPVNERKLNEHGIFHFDQIAAWKKADIIAAEAYLAFDGRIAREDWIGQAKTLAKESQAKPAPKKTGGAK</sequence>
<feature type="region of interest" description="Disordered" evidence="6">
    <location>
        <begin position="334"/>
        <end position="383"/>
    </location>
</feature>
<dbReference type="PANTHER" id="PTHR45772">
    <property type="entry name" value="CONSERVED COMPONENT OF ABC TRANSPORTER FOR NATURAL AMINO ACIDS-RELATED"/>
    <property type="match status" value="1"/>
</dbReference>
<protein>
    <submittedName>
        <fullName evidence="8">ATP-binding cassette domain-containing protein</fullName>
    </submittedName>
</protein>
<evidence type="ECO:0000313" key="8">
    <source>
        <dbReference type="EMBL" id="NTS32495.1"/>
    </source>
</evidence>
<dbReference type="CDD" id="cd03219">
    <property type="entry name" value="ABC_Mj1267_LivG_branched"/>
    <property type="match status" value="1"/>
</dbReference>
<gene>
    <name evidence="8" type="ORF">HQ945_14645</name>
</gene>
<dbReference type="GO" id="GO:0005304">
    <property type="term" value="F:L-valine transmembrane transporter activity"/>
    <property type="evidence" value="ECO:0007669"/>
    <property type="project" value="TreeGrafter"/>
</dbReference>
<dbReference type="GO" id="GO:0042941">
    <property type="term" value="P:D-alanine transmembrane transport"/>
    <property type="evidence" value="ECO:0007669"/>
    <property type="project" value="TreeGrafter"/>
</dbReference>
<dbReference type="GO" id="GO:0015192">
    <property type="term" value="F:L-phenylalanine transmembrane transporter activity"/>
    <property type="evidence" value="ECO:0007669"/>
    <property type="project" value="TreeGrafter"/>
</dbReference>
<dbReference type="GO" id="GO:0015188">
    <property type="term" value="F:L-isoleucine transmembrane transporter activity"/>
    <property type="evidence" value="ECO:0007669"/>
    <property type="project" value="TreeGrafter"/>
</dbReference>
<evidence type="ECO:0000256" key="5">
    <source>
        <dbReference type="ARBA" id="ARBA00022970"/>
    </source>
</evidence>
<comment type="similarity">
    <text evidence="1">Belongs to the ABC transporter superfamily.</text>
</comment>